<dbReference type="KEGG" id="aoe:Clos_1862"/>
<reference evidence="2" key="1">
    <citation type="submission" date="2007-10" db="EMBL/GenBank/DDBJ databases">
        <title>Complete genome of Alkaliphilus oremlandii OhILAs.</title>
        <authorList>
            <person name="Copeland A."/>
            <person name="Lucas S."/>
            <person name="Lapidus A."/>
            <person name="Barry K."/>
            <person name="Detter J.C."/>
            <person name="Glavina del Rio T."/>
            <person name="Hammon N."/>
            <person name="Israni S."/>
            <person name="Dalin E."/>
            <person name="Tice H."/>
            <person name="Pitluck S."/>
            <person name="Chain P."/>
            <person name="Malfatti S."/>
            <person name="Shin M."/>
            <person name="Vergez L."/>
            <person name="Schmutz J."/>
            <person name="Larimer F."/>
            <person name="Land M."/>
            <person name="Hauser L."/>
            <person name="Kyrpides N."/>
            <person name="Mikhailova N."/>
            <person name="Stolz J.F."/>
            <person name="Dawson A."/>
            <person name="Fisher E."/>
            <person name="Crable B."/>
            <person name="Perera E."/>
            <person name="Lisak J."/>
            <person name="Ranganathan M."/>
            <person name="Basu P."/>
            <person name="Richardson P."/>
        </authorList>
    </citation>
    <scope>NUCLEOTIDE SEQUENCE [LARGE SCALE GENOMIC DNA]</scope>
    <source>
        <strain evidence="2">OhILAs</strain>
    </source>
</reference>
<dbReference type="Proteomes" id="UP000000269">
    <property type="component" value="Chromosome"/>
</dbReference>
<gene>
    <name evidence="1" type="ordered locus">Clos_1862</name>
</gene>
<sequence length="91" mass="10669">MIHFTLSECNYFEILKVIKVGGNLVSIDIIRKDIEKLNFLVIYHAIDKFKEDSSEKEIKSAVIYLKSCIYNPIHEMSFDTDNEFRCLDGIY</sequence>
<evidence type="ECO:0000313" key="2">
    <source>
        <dbReference type="Proteomes" id="UP000000269"/>
    </source>
</evidence>
<accession>A8MHX0</accession>
<proteinExistence type="predicted"/>
<name>A8MHX0_ALKOO</name>
<keyword evidence="2" id="KW-1185">Reference proteome</keyword>
<dbReference type="AlphaFoldDB" id="A8MHX0"/>
<protein>
    <submittedName>
        <fullName evidence="1">Uncharacterized protein</fullName>
    </submittedName>
</protein>
<organism evidence="1 2">
    <name type="scientific">Alkaliphilus oremlandii (strain OhILAs)</name>
    <name type="common">Clostridium oremlandii (strain OhILAs)</name>
    <dbReference type="NCBI Taxonomy" id="350688"/>
    <lineage>
        <taxon>Bacteria</taxon>
        <taxon>Bacillati</taxon>
        <taxon>Bacillota</taxon>
        <taxon>Clostridia</taxon>
        <taxon>Peptostreptococcales</taxon>
        <taxon>Natronincolaceae</taxon>
        <taxon>Alkaliphilus</taxon>
    </lineage>
</organism>
<evidence type="ECO:0000313" key="1">
    <source>
        <dbReference type="EMBL" id="ABW19402.1"/>
    </source>
</evidence>
<dbReference type="HOGENOM" id="CLU_2420503_0_0_9"/>
<dbReference type="EMBL" id="CP000853">
    <property type="protein sequence ID" value="ABW19402.1"/>
    <property type="molecule type" value="Genomic_DNA"/>
</dbReference>